<comment type="function">
    <text evidence="9">Facilitates transcription termination by a mechanism that involves Rho binding to the nascent RNA, activation of Rho's RNA-dependent ATPase activity, and release of the mRNA from the DNA template.</text>
</comment>
<dbReference type="CDD" id="cd04459">
    <property type="entry name" value="Rho_CSD"/>
    <property type="match status" value="1"/>
</dbReference>
<dbReference type="SUPFAM" id="SSF52540">
    <property type="entry name" value="P-loop containing nucleoside triphosphate hydrolases"/>
    <property type="match status" value="1"/>
</dbReference>
<gene>
    <name evidence="9 14" type="primary">rho</name>
    <name evidence="14" type="ORF">Arub01_18800</name>
</gene>
<protein>
    <recommendedName>
        <fullName evidence="9 10">Transcription termination factor Rho</fullName>
        <ecNumber evidence="9 10">3.6.4.-</ecNumber>
    </recommendedName>
    <alternativeName>
        <fullName evidence="9">ATP-dependent helicase Rho</fullName>
    </alternativeName>
</protein>
<evidence type="ECO:0000256" key="7">
    <source>
        <dbReference type="ARBA" id="ARBA00023015"/>
    </source>
</evidence>
<keyword evidence="4 9" id="KW-0347">Helicase</keyword>
<evidence type="ECO:0000256" key="10">
    <source>
        <dbReference type="NCBIfam" id="TIGR00767"/>
    </source>
</evidence>
<evidence type="ECO:0000256" key="2">
    <source>
        <dbReference type="ARBA" id="ARBA00022741"/>
    </source>
</evidence>
<feature type="binding site" evidence="9">
    <location>
        <position position="451"/>
    </location>
    <ligand>
        <name>ATP</name>
        <dbReference type="ChEBI" id="CHEBI:30616"/>
    </ligand>
</feature>
<dbReference type="InterPro" id="IPR003593">
    <property type="entry name" value="AAA+_ATPase"/>
</dbReference>
<keyword evidence="7 9" id="KW-0805">Transcription regulation</keyword>
<dbReference type="Pfam" id="PF00006">
    <property type="entry name" value="ATP-synt_ab"/>
    <property type="match status" value="1"/>
</dbReference>
<dbReference type="Pfam" id="PF07498">
    <property type="entry name" value="Rho_N"/>
    <property type="match status" value="1"/>
</dbReference>
<keyword evidence="1 9" id="KW-0806">Transcription termination</keyword>
<dbReference type="SUPFAM" id="SSF68912">
    <property type="entry name" value="Rho N-terminal domain-like"/>
    <property type="match status" value="1"/>
</dbReference>
<reference evidence="14" key="1">
    <citation type="submission" date="2023-02" db="EMBL/GenBank/DDBJ databases">
        <title>Actinomadura rubrobrunea NBRC 14622.</title>
        <authorList>
            <person name="Ichikawa N."/>
            <person name="Sato H."/>
            <person name="Tonouchi N."/>
        </authorList>
    </citation>
    <scope>NUCLEOTIDE SEQUENCE</scope>
    <source>
        <strain evidence="14">NBRC 14622</strain>
    </source>
</reference>
<dbReference type="GO" id="GO:0016787">
    <property type="term" value="F:hydrolase activity"/>
    <property type="evidence" value="ECO:0007669"/>
    <property type="project" value="UniProtKB-KW"/>
</dbReference>
<dbReference type="InterPro" id="IPR027417">
    <property type="entry name" value="P-loop_NTPase"/>
</dbReference>
<evidence type="ECO:0000256" key="8">
    <source>
        <dbReference type="ARBA" id="ARBA00023163"/>
    </source>
</evidence>
<dbReference type="InterPro" id="IPR000194">
    <property type="entry name" value="ATPase_F1/V1/A1_a/bsu_nucl-bd"/>
</dbReference>
<dbReference type="InterPro" id="IPR012340">
    <property type="entry name" value="NA-bd_OB-fold"/>
</dbReference>
<evidence type="ECO:0000313" key="14">
    <source>
        <dbReference type="EMBL" id="GLW63636.1"/>
    </source>
</evidence>
<dbReference type="InterPro" id="IPR011129">
    <property type="entry name" value="CSD"/>
</dbReference>
<dbReference type="InterPro" id="IPR004665">
    <property type="entry name" value="Term_rho"/>
</dbReference>
<dbReference type="PANTHER" id="PTHR46425">
    <property type="entry name" value="TRANSCRIPTION TERMINATION FACTOR RHO"/>
    <property type="match status" value="1"/>
</dbReference>
<evidence type="ECO:0000259" key="13">
    <source>
        <dbReference type="PROSITE" id="PS51856"/>
    </source>
</evidence>
<dbReference type="Gene3D" id="3.40.50.300">
    <property type="entry name" value="P-loop containing nucleotide triphosphate hydrolases"/>
    <property type="match status" value="1"/>
</dbReference>
<dbReference type="NCBIfam" id="TIGR00767">
    <property type="entry name" value="rho"/>
    <property type="match status" value="1"/>
</dbReference>
<name>A0A9W6PV98_9ACTN</name>
<accession>A0A9W6PV98</accession>
<evidence type="ECO:0000313" key="15">
    <source>
        <dbReference type="Proteomes" id="UP001165124"/>
    </source>
</evidence>
<dbReference type="GO" id="GO:0006353">
    <property type="term" value="P:DNA-templated transcription termination"/>
    <property type="evidence" value="ECO:0007669"/>
    <property type="project" value="UniProtKB-UniRule"/>
</dbReference>
<keyword evidence="6 9" id="KW-0694">RNA-binding</keyword>
<dbReference type="NCBIfam" id="NF006886">
    <property type="entry name" value="PRK09376.1"/>
    <property type="match status" value="1"/>
</dbReference>
<dbReference type="InterPro" id="IPR011112">
    <property type="entry name" value="Rho-like_N"/>
</dbReference>
<evidence type="ECO:0000256" key="11">
    <source>
        <dbReference type="PROSITE-ProRule" id="PRU01203"/>
    </source>
</evidence>
<comment type="subunit">
    <text evidence="9">Homohexamer. The homohexamer assembles into an open ring structure.</text>
</comment>
<dbReference type="HAMAP" id="MF_01884">
    <property type="entry name" value="Rho"/>
    <property type="match status" value="1"/>
</dbReference>
<dbReference type="GO" id="GO:0003723">
    <property type="term" value="F:RNA binding"/>
    <property type="evidence" value="ECO:0007669"/>
    <property type="project" value="UniProtKB-UniRule"/>
</dbReference>
<comment type="similarity">
    <text evidence="9 11">Belongs to the Rho family.</text>
</comment>
<evidence type="ECO:0000256" key="12">
    <source>
        <dbReference type="SAM" id="MobiDB-lite"/>
    </source>
</evidence>
<feature type="compositionally biased region" description="Low complexity" evidence="12">
    <location>
        <begin position="76"/>
        <end position="85"/>
    </location>
</feature>
<dbReference type="SUPFAM" id="SSF50249">
    <property type="entry name" value="Nucleic acid-binding proteins"/>
    <property type="match status" value="1"/>
</dbReference>
<comment type="caution">
    <text evidence="14">The sequence shown here is derived from an EMBL/GenBank/DDBJ whole genome shotgun (WGS) entry which is preliminary data.</text>
</comment>
<sequence>MSESSELLTDATSKAPAAEAGENTEAPAERATPRRRRSGTGLSAMVLPELKALASSLGITGTTGMRKSQLIAAIQEKQGGAQAEGSAGGEQGAAATKTERPRRSRSSAAKRDAAEGQTTISTETAGAADAASDKTSDDGAAKAADKASDTPSDKPADRASDKADKGDQSAEKADQGGAKGDGKADGKGDRERDAERPAAAHSGKADGEDGETQSGRDGGRDGAREGGRQRGRNGRDQQGRQRGGQGSGQSSDDDNEGGGRRRGRRFRERNRGRGRGERYEEPVINEDDVLIPVAGILDILDNYAFIRTTGYLAGPNDVYVSLAQVRKNGMRKGDVITGAVRQPREGERREKFNALVRVDTINGMEPEQAKNRVEFSKLTPLYPQERLRLETEPNVLTTRIIDLVSPIGKGQRGLIVSPPKAGKTMVLQAIANAITKNNPECHLMVVLVDERPEEVTDMQRSVKGEVIHSTFDRPAEDHTTVAELAIERAKRLVELGHDVVVLLDSITRLGRAYNLAAPASGRILSGGVDSTALYPPKRFFGAARNIENGGSLTILATALVETGSRMDEVIFEEFKGTGNMELKLNRQLADKRIFPAVDVEASGTRKEEILMPPEELRVVWQLRRVLHALDTQQALELLIEKMKETKSNAEFLLQVQKTTVADDR</sequence>
<comment type="caution">
    <text evidence="9">Lacks conserved residue(s) required for the propagation of feature annotation.</text>
</comment>
<dbReference type="Gene3D" id="2.40.50.140">
    <property type="entry name" value="Nucleic acid-binding proteins"/>
    <property type="match status" value="1"/>
</dbReference>
<keyword evidence="15" id="KW-1185">Reference proteome</keyword>
<evidence type="ECO:0000256" key="3">
    <source>
        <dbReference type="ARBA" id="ARBA00022801"/>
    </source>
</evidence>
<dbReference type="GO" id="GO:0004386">
    <property type="term" value="F:helicase activity"/>
    <property type="evidence" value="ECO:0007669"/>
    <property type="project" value="UniProtKB-UniRule"/>
</dbReference>
<feature type="compositionally biased region" description="Basic and acidic residues" evidence="12">
    <location>
        <begin position="217"/>
        <end position="239"/>
    </location>
</feature>
<dbReference type="InterPro" id="IPR036269">
    <property type="entry name" value="Rho_N_sf"/>
</dbReference>
<feature type="compositionally biased region" description="Basic and acidic residues" evidence="12">
    <location>
        <begin position="131"/>
        <end position="207"/>
    </location>
</feature>
<evidence type="ECO:0000256" key="9">
    <source>
        <dbReference type="HAMAP-Rule" id="MF_01884"/>
    </source>
</evidence>
<proteinExistence type="inferred from homology"/>
<feature type="binding site" evidence="9">
    <location>
        <begin position="408"/>
        <end position="413"/>
    </location>
    <ligand>
        <name>ATP</name>
        <dbReference type="ChEBI" id="CHEBI:30616"/>
    </ligand>
</feature>
<feature type="region of interest" description="Disordered" evidence="12">
    <location>
        <begin position="76"/>
        <end position="275"/>
    </location>
</feature>
<dbReference type="InterPro" id="IPR011113">
    <property type="entry name" value="Rho_RNA-bd"/>
</dbReference>
<dbReference type="RefSeq" id="WP_067910657.1">
    <property type="nucleotide sequence ID" value="NZ_BSRZ01000003.1"/>
</dbReference>
<dbReference type="Pfam" id="PF07497">
    <property type="entry name" value="Rho_RNA_bind"/>
    <property type="match status" value="1"/>
</dbReference>
<dbReference type="AlphaFoldDB" id="A0A9W6PV98"/>
<keyword evidence="8 9" id="KW-0804">Transcription</keyword>
<dbReference type="SMART" id="SM00357">
    <property type="entry name" value="CSP"/>
    <property type="match status" value="1"/>
</dbReference>
<dbReference type="CDD" id="cd01128">
    <property type="entry name" value="rho_factor_C"/>
    <property type="match status" value="1"/>
</dbReference>
<feature type="region of interest" description="Disordered" evidence="12">
    <location>
        <begin position="1"/>
        <end position="43"/>
    </location>
</feature>
<dbReference type="SMART" id="SM00382">
    <property type="entry name" value="AAA"/>
    <property type="match status" value="1"/>
</dbReference>
<dbReference type="GO" id="GO:0008186">
    <property type="term" value="F:ATP-dependent activity, acting on RNA"/>
    <property type="evidence" value="ECO:0007669"/>
    <property type="project" value="UniProtKB-UniRule"/>
</dbReference>
<dbReference type="EC" id="3.6.4.-" evidence="9 10"/>
<keyword evidence="5 9" id="KW-0067">ATP-binding</keyword>
<feature type="binding site" evidence="9">
    <location>
        <begin position="420"/>
        <end position="425"/>
    </location>
    <ligand>
        <name>ATP</name>
        <dbReference type="ChEBI" id="CHEBI:30616"/>
    </ligand>
</feature>
<dbReference type="EMBL" id="BSRZ01000003">
    <property type="protein sequence ID" value="GLW63636.1"/>
    <property type="molecule type" value="Genomic_DNA"/>
</dbReference>
<evidence type="ECO:0000256" key="5">
    <source>
        <dbReference type="ARBA" id="ARBA00022840"/>
    </source>
</evidence>
<dbReference type="PROSITE" id="PS51856">
    <property type="entry name" value="RHO_RNA_BD"/>
    <property type="match status" value="1"/>
</dbReference>
<dbReference type="PANTHER" id="PTHR46425:SF1">
    <property type="entry name" value="TRANSCRIPTION TERMINATION FACTOR RHO"/>
    <property type="match status" value="1"/>
</dbReference>
<dbReference type="Proteomes" id="UP001165124">
    <property type="component" value="Unassembled WGS sequence"/>
</dbReference>
<keyword evidence="2 9" id="KW-0547">Nucleotide-binding</keyword>
<dbReference type="SMART" id="SM00959">
    <property type="entry name" value="Rho_N"/>
    <property type="match status" value="1"/>
</dbReference>
<keyword evidence="3 9" id="KW-0378">Hydrolase</keyword>
<evidence type="ECO:0000256" key="4">
    <source>
        <dbReference type="ARBA" id="ARBA00022806"/>
    </source>
</evidence>
<dbReference type="FunFam" id="3.40.50.300:FF:000072">
    <property type="entry name" value="Transcription termination factor Rho"/>
    <property type="match status" value="1"/>
</dbReference>
<dbReference type="GO" id="GO:0005524">
    <property type="term" value="F:ATP binding"/>
    <property type="evidence" value="ECO:0007669"/>
    <property type="project" value="UniProtKB-UniRule"/>
</dbReference>
<evidence type="ECO:0000256" key="6">
    <source>
        <dbReference type="ARBA" id="ARBA00022884"/>
    </source>
</evidence>
<dbReference type="InterPro" id="IPR041703">
    <property type="entry name" value="Rho_factor_ATP-bd"/>
</dbReference>
<feature type="compositionally biased region" description="Polar residues" evidence="12">
    <location>
        <begin position="1"/>
        <end position="12"/>
    </location>
</feature>
<organism evidence="14 15">
    <name type="scientific">Actinomadura rubrobrunea</name>
    <dbReference type="NCBI Taxonomy" id="115335"/>
    <lineage>
        <taxon>Bacteria</taxon>
        <taxon>Bacillati</taxon>
        <taxon>Actinomycetota</taxon>
        <taxon>Actinomycetes</taxon>
        <taxon>Streptosporangiales</taxon>
        <taxon>Thermomonosporaceae</taxon>
        <taxon>Actinomadura</taxon>
    </lineage>
</organism>
<evidence type="ECO:0000256" key="1">
    <source>
        <dbReference type="ARBA" id="ARBA00022472"/>
    </source>
</evidence>
<feature type="domain" description="Rho RNA-BD" evidence="13">
    <location>
        <begin position="290"/>
        <end position="365"/>
    </location>
</feature>